<organism evidence="3 4">
    <name type="scientific">Colletotrichum musicola</name>
    <dbReference type="NCBI Taxonomy" id="2175873"/>
    <lineage>
        <taxon>Eukaryota</taxon>
        <taxon>Fungi</taxon>
        <taxon>Dikarya</taxon>
        <taxon>Ascomycota</taxon>
        <taxon>Pezizomycotina</taxon>
        <taxon>Sordariomycetes</taxon>
        <taxon>Hypocreomycetidae</taxon>
        <taxon>Glomerellales</taxon>
        <taxon>Glomerellaceae</taxon>
        <taxon>Colletotrichum</taxon>
        <taxon>Colletotrichum orchidearum species complex</taxon>
    </lineage>
</organism>
<evidence type="ECO:0000313" key="3">
    <source>
        <dbReference type="EMBL" id="KAF6842853.1"/>
    </source>
</evidence>
<gene>
    <name evidence="3" type="ORF">CMUS01_02655</name>
</gene>
<feature type="transmembrane region" description="Helical" evidence="2">
    <location>
        <begin position="141"/>
        <end position="162"/>
    </location>
</feature>
<comment type="caution">
    <text evidence="3">The sequence shown here is derived from an EMBL/GenBank/DDBJ whole genome shotgun (WGS) entry which is preliminary data.</text>
</comment>
<keyword evidence="2" id="KW-1133">Transmembrane helix</keyword>
<name>A0A8H6NUS7_9PEZI</name>
<accession>A0A8H6NUS7</accession>
<dbReference type="Proteomes" id="UP000639643">
    <property type="component" value="Unassembled WGS sequence"/>
</dbReference>
<evidence type="ECO:0000313" key="4">
    <source>
        <dbReference type="Proteomes" id="UP000639643"/>
    </source>
</evidence>
<dbReference type="EMBL" id="WIGM01000057">
    <property type="protein sequence ID" value="KAF6842853.1"/>
    <property type="molecule type" value="Genomic_DNA"/>
</dbReference>
<feature type="region of interest" description="Disordered" evidence="1">
    <location>
        <begin position="1"/>
        <end position="55"/>
    </location>
</feature>
<keyword evidence="2" id="KW-0812">Transmembrane</keyword>
<dbReference type="AlphaFoldDB" id="A0A8H6NUS7"/>
<evidence type="ECO:0000256" key="2">
    <source>
        <dbReference type="SAM" id="Phobius"/>
    </source>
</evidence>
<proteinExistence type="predicted"/>
<keyword evidence="2" id="KW-0472">Membrane</keyword>
<evidence type="ECO:0000256" key="1">
    <source>
        <dbReference type="SAM" id="MobiDB-lite"/>
    </source>
</evidence>
<keyword evidence="4" id="KW-1185">Reference proteome</keyword>
<protein>
    <submittedName>
        <fullName evidence="3">Uncharacterized protein</fullName>
    </submittedName>
</protein>
<feature type="region of interest" description="Disordered" evidence="1">
    <location>
        <begin position="179"/>
        <end position="203"/>
    </location>
</feature>
<sequence>MAASHRAYHQASKPARHGNSDILGSPPVLSAAANRSTRRAPPFLHRNQPLSGTQTLPNLNIPAGPSRLFSAPSWCTTNHYTPYGLLYTLRVLCGKNTQARSSGLEFLRRQFACPLGVGAVMDPELRARVSGLRVLRRVDRITVRTLLLLLAIAAAGLGLRLMPAQRLGIWCQQQPAQRPEPLTTAYSPPVPASRDATLRRPTP</sequence>
<reference evidence="3" key="1">
    <citation type="journal article" date="2020" name="Phytopathology">
        <title>Genome Sequence Resources of Colletotrichum truncatum, C. plurivorum, C. musicola, and C. sojae: Four Species Pathogenic to Soybean (Glycine max).</title>
        <authorList>
            <person name="Rogerio F."/>
            <person name="Boufleur T.R."/>
            <person name="Ciampi-Guillardi M."/>
            <person name="Sukno S.A."/>
            <person name="Thon M.R."/>
            <person name="Massola Junior N.S."/>
            <person name="Baroncelli R."/>
        </authorList>
    </citation>
    <scope>NUCLEOTIDE SEQUENCE</scope>
    <source>
        <strain evidence="3">LFN0074</strain>
    </source>
</reference>